<proteinExistence type="predicted"/>
<evidence type="ECO:0000313" key="1">
    <source>
        <dbReference type="EMBL" id="CEM34066.1"/>
    </source>
</evidence>
<protein>
    <submittedName>
        <fullName evidence="1">Uncharacterized protein</fullName>
    </submittedName>
</protein>
<dbReference type="PhylomeDB" id="A0A0G4GTH6"/>
<dbReference type="AlphaFoldDB" id="A0A0G4GTH6"/>
<sequence>MYIQSAFDVTAGAAKGEENIDLVFMQRVERVVPDWTANQNALDEILTDLEALYLDDIKKQRVDALRVIHNIRQRHDEDSKIFFDRFFAAVAAYEATFPAGQTMSDSDKSVYLMNALTDQKKEKVAILMGDRDTWAALQDAMKSLFRVEAVSGKTKNPTVIGNTSDFSSIAGLSMKSTTKPNKFPADRVEQGERTCYNCGFRLEA</sequence>
<dbReference type="VEuPathDB" id="CryptoDB:Cvel_5194"/>
<gene>
    <name evidence="1" type="ORF">Cvel_5194</name>
</gene>
<accession>A0A0G4GTH6</accession>
<reference evidence="1" key="1">
    <citation type="submission" date="2014-11" db="EMBL/GenBank/DDBJ databases">
        <authorList>
            <person name="Otto D Thomas"/>
            <person name="Naeem Raeece"/>
        </authorList>
    </citation>
    <scope>NUCLEOTIDE SEQUENCE</scope>
</reference>
<name>A0A0G4GTH6_9ALVE</name>
<organism evidence="1">
    <name type="scientific">Chromera velia CCMP2878</name>
    <dbReference type="NCBI Taxonomy" id="1169474"/>
    <lineage>
        <taxon>Eukaryota</taxon>
        <taxon>Sar</taxon>
        <taxon>Alveolata</taxon>
        <taxon>Colpodellida</taxon>
        <taxon>Chromeraceae</taxon>
        <taxon>Chromera</taxon>
    </lineage>
</organism>
<dbReference type="EMBL" id="CDMZ01001535">
    <property type="protein sequence ID" value="CEM34066.1"/>
    <property type="molecule type" value="Genomic_DNA"/>
</dbReference>